<proteinExistence type="predicted"/>
<dbReference type="Gene3D" id="2.115.10.20">
    <property type="entry name" value="Glycosyl hydrolase domain, family 43"/>
    <property type="match status" value="1"/>
</dbReference>
<name>A0A073IYZ8_9RHOB</name>
<dbReference type="InterPro" id="IPR023296">
    <property type="entry name" value="Glyco_hydro_beta-prop_sf"/>
</dbReference>
<evidence type="ECO:0000259" key="1">
    <source>
        <dbReference type="Pfam" id="PF24793"/>
    </source>
</evidence>
<dbReference type="AlphaFoldDB" id="A0A073IYZ8"/>
<dbReference type="RefSeq" id="WP_051694393.1">
    <property type="nucleotide sequence ID" value="NZ_CP054599.1"/>
</dbReference>
<dbReference type="OrthoDB" id="3771157at2"/>
<dbReference type="GeneID" id="68871521"/>
<dbReference type="InterPro" id="IPR056442">
    <property type="entry name" value="GINT1_N"/>
</dbReference>
<keyword evidence="3" id="KW-1185">Reference proteome</keyword>
<organism evidence="2 3">
    <name type="scientific">Pseudosulfitobacter pseudonitzschiae</name>
    <dbReference type="NCBI Taxonomy" id="1402135"/>
    <lineage>
        <taxon>Bacteria</taxon>
        <taxon>Pseudomonadati</taxon>
        <taxon>Pseudomonadota</taxon>
        <taxon>Alphaproteobacteria</taxon>
        <taxon>Rhodobacterales</taxon>
        <taxon>Roseobacteraceae</taxon>
        <taxon>Pseudosulfitobacter</taxon>
    </lineage>
</organism>
<evidence type="ECO:0000313" key="3">
    <source>
        <dbReference type="Proteomes" id="UP000027746"/>
    </source>
</evidence>
<comment type="caution">
    <text evidence="2">The sequence shown here is derived from an EMBL/GenBank/DDBJ whole genome shotgun (WGS) entry which is preliminary data.</text>
</comment>
<dbReference type="SUPFAM" id="SSF75005">
    <property type="entry name" value="Arabinanase/levansucrase/invertase"/>
    <property type="match status" value="1"/>
</dbReference>
<feature type="domain" description="Glucosamine inositolphosphorylceramide transferase 1 N-terminal" evidence="1">
    <location>
        <begin position="278"/>
        <end position="487"/>
    </location>
</feature>
<dbReference type="Pfam" id="PF24793">
    <property type="entry name" value="GINT1_N"/>
    <property type="match status" value="1"/>
</dbReference>
<evidence type="ECO:0000313" key="2">
    <source>
        <dbReference type="EMBL" id="KEJ95563.1"/>
    </source>
</evidence>
<accession>A0A073IYZ8</accession>
<dbReference type="EMBL" id="JAMD01000006">
    <property type="protein sequence ID" value="KEJ95563.1"/>
    <property type="molecule type" value="Genomic_DNA"/>
</dbReference>
<reference evidence="2 3" key="1">
    <citation type="submission" date="2014-01" db="EMBL/GenBank/DDBJ databases">
        <title>Sulfitobacter sp. H3 (MCCC 1A00686) Genome Sequencing.</title>
        <authorList>
            <person name="Lai Q."/>
            <person name="Hong Z."/>
        </authorList>
    </citation>
    <scope>NUCLEOTIDE SEQUENCE [LARGE SCALE GENOMIC DNA]</scope>
    <source>
        <strain evidence="2 3">H3</strain>
    </source>
</reference>
<protein>
    <recommendedName>
        <fullName evidence="1">Glucosamine inositolphosphorylceramide transferase 1 N-terminal domain-containing protein</fullName>
    </recommendedName>
</protein>
<gene>
    <name evidence="2" type="ORF">SUH3_21500</name>
</gene>
<sequence length="519" mass="56658">MDRVPHRPLRVLIVRAARDPIADWQAMLLDRLAVDPLVTLVGVVAGQGARTARPGGVLLGGILSIERRLVAGQLRRYDTSGARAIFSALSQCGAPQDSDSADLAIVLGARDLSDVQLHLARHGSWSVRFAGAASAVWPAASAKQRASPRMPVEILSRTIHAPRHVLVRSASYNLKPGAVLTGAFVEEKSVLLIMRALHDLAIGQLDALPSADLIPPPVQPNVAETLGYAVSFAKAAAVKLRHRMRARRGKGQLFWRLAAGAGCATDLDLAASEVLPAHSHTMADPFLFEHDGTTWVFYEAMNADDGAGWIEAAQLTAQGLGKPVTALTCPYHLSFPFVFRDGDEIFMMPETQQSRRLEVWRATDFPTGWTLHATAFEGMYLADSILWHAEDGQWWLLTNLSDHFAFQDHSSELYLFSIDGPSLGGLTPHPRNPVAIGAGHARNAGALIPLNGRLFRPSQNNSHGVYGYGLNLMEITRLDDKSFEEVLLRQWTPDDLPGSRGIHHLSVLNDRYVFDWSGS</sequence>
<dbReference type="Proteomes" id="UP000027746">
    <property type="component" value="Unassembled WGS sequence"/>
</dbReference>